<comment type="similarity">
    <text evidence="2">Belongs to the NC2 beta/DR1 family.</text>
</comment>
<dbReference type="AlphaFoldDB" id="A0A8C4Q284"/>
<dbReference type="Pfam" id="PF00808">
    <property type="entry name" value="CBFD_NFYB_HMF"/>
    <property type="match status" value="1"/>
</dbReference>
<dbReference type="Proteomes" id="UP000694388">
    <property type="component" value="Unplaced"/>
</dbReference>
<evidence type="ECO:0000313" key="9">
    <source>
        <dbReference type="Proteomes" id="UP000694388"/>
    </source>
</evidence>
<organism evidence="8 9">
    <name type="scientific">Eptatretus burgeri</name>
    <name type="common">Inshore hagfish</name>
    <dbReference type="NCBI Taxonomy" id="7764"/>
    <lineage>
        <taxon>Eukaryota</taxon>
        <taxon>Metazoa</taxon>
        <taxon>Chordata</taxon>
        <taxon>Craniata</taxon>
        <taxon>Vertebrata</taxon>
        <taxon>Cyclostomata</taxon>
        <taxon>Myxini</taxon>
        <taxon>Myxiniformes</taxon>
        <taxon>Myxinidae</taxon>
        <taxon>Eptatretinae</taxon>
        <taxon>Eptatretus</taxon>
    </lineage>
</organism>
<dbReference type="PANTHER" id="PTHR46138">
    <property type="entry name" value="PROTEIN DR1"/>
    <property type="match status" value="1"/>
</dbReference>
<dbReference type="GeneTree" id="ENSGT00550000075010"/>
<dbReference type="GO" id="GO:0000122">
    <property type="term" value="P:negative regulation of transcription by RNA polymerase II"/>
    <property type="evidence" value="ECO:0007669"/>
    <property type="project" value="InterPro"/>
</dbReference>
<dbReference type="InterPro" id="IPR042225">
    <property type="entry name" value="Ncb2"/>
</dbReference>
<evidence type="ECO:0000313" key="8">
    <source>
        <dbReference type="Ensembl" id="ENSEBUP00000008792.1"/>
    </source>
</evidence>
<dbReference type="PANTHER" id="PTHR46138:SF1">
    <property type="entry name" value="PROTEIN DR1"/>
    <property type="match status" value="1"/>
</dbReference>
<dbReference type="GO" id="GO:0016251">
    <property type="term" value="F:RNA polymerase II general transcription initiation factor activity"/>
    <property type="evidence" value="ECO:0007669"/>
    <property type="project" value="TreeGrafter"/>
</dbReference>
<dbReference type="GO" id="GO:0046982">
    <property type="term" value="F:protein heterodimerization activity"/>
    <property type="evidence" value="ECO:0007669"/>
    <property type="project" value="InterPro"/>
</dbReference>
<dbReference type="GO" id="GO:0051123">
    <property type="term" value="P:RNA polymerase II preinitiation complex assembly"/>
    <property type="evidence" value="ECO:0007669"/>
    <property type="project" value="TreeGrafter"/>
</dbReference>
<dbReference type="SUPFAM" id="SSF47113">
    <property type="entry name" value="Histone-fold"/>
    <property type="match status" value="1"/>
</dbReference>
<name>A0A8C4Q284_EPTBU</name>
<proteinExistence type="inferred from homology"/>
<dbReference type="CDD" id="cd22905">
    <property type="entry name" value="HFD_Dr1"/>
    <property type="match status" value="1"/>
</dbReference>
<comment type="subcellular location">
    <subcellularLocation>
        <location evidence="1">Nucleus</location>
    </subcellularLocation>
</comment>
<keyword evidence="4" id="KW-0539">Nucleus</keyword>
<dbReference type="GO" id="GO:0017025">
    <property type="term" value="F:TBP-class protein binding"/>
    <property type="evidence" value="ECO:0007669"/>
    <property type="project" value="TreeGrafter"/>
</dbReference>
<feature type="domain" description="Transcription factor CBF/NF-Y/archaeal histone" evidence="7">
    <location>
        <begin position="29"/>
        <end position="89"/>
    </location>
</feature>
<dbReference type="GO" id="GO:0017054">
    <property type="term" value="C:negative cofactor 2 complex"/>
    <property type="evidence" value="ECO:0007669"/>
    <property type="project" value="InterPro"/>
</dbReference>
<accession>A0A8C4Q284</accession>
<dbReference type="InterPro" id="IPR003958">
    <property type="entry name" value="CBFA_NFYB_domain"/>
</dbReference>
<evidence type="ECO:0000259" key="7">
    <source>
        <dbReference type="Pfam" id="PF00808"/>
    </source>
</evidence>
<evidence type="ECO:0000256" key="3">
    <source>
        <dbReference type="ARBA" id="ARBA00018742"/>
    </source>
</evidence>
<dbReference type="InterPro" id="IPR009072">
    <property type="entry name" value="Histone-fold"/>
</dbReference>
<evidence type="ECO:0000256" key="1">
    <source>
        <dbReference type="ARBA" id="ARBA00004123"/>
    </source>
</evidence>
<evidence type="ECO:0000256" key="6">
    <source>
        <dbReference type="ARBA" id="ARBA00032651"/>
    </source>
</evidence>
<evidence type="ECO:0000256" key="5">
    <source>
        <dbReference type="ARBA" id="ARBA00030451"/>
    </source>
</evidence>
<dbReference type="Ensembl" id="ENSEBUT00000009304.1">
    <property type="protein sequence ID" value="ENSEBUP00000008792.1"/>
    <property type="gene ID" value="ENSEBUG00000005671.1"/>
</dbReference>
<reference evidence="8" key="2">
    <citation type="submission" date="2025-09" db="UniProtKB">
        <authorList>
            <consortium name="Ensembl"/>
        </authorList>
    </citation>
    <scope>IDENTIFICATION</scope>
</reference>
<dbReference type="Gene3D" id="1.10.20.10">
    <property type="entry name" value="Histone, subunit A"/>
    <property type="match status" value="1"/>
</dbReference>
<protein>
    <recommendedName>
        <fullName evidence="3">Protein Dr1</fullName>
    </recommendedName>
    <alternativeName>
        <fullName evidence="6">Down-regulator of transcription 1</fullName>
    </alternativeName>
    <alternativeName>
        <fullName evidence="5">Negative cofactor 2-beta</fullName>
    </alternativeName>
</protein>
<evidence type="ECO:0000256" key="4">
    <source>
        <dbReference type="ARBA" id="ARBA00023242"/>
    </source>
</evidence>
<evidence type="ECO:0000256" key="2">
    <source>
        <dbReference type="ARBA" id="ARBA00009245"/>
    </source>
</evidence>
<sequence>MKIHNNCSYLSGELSDTSMTSYPEEEVTVPRATVNKMLREMLPHTRVSAGARRLVLACARKFVRVVAAESNSMCRHLERKIITADHVIQGLESLGLGTYVPEMRSTLAEYNALALQRRQASHRLEHLGIPEEELLRQQQELFTQARMAEAHLAQHEWSHIQHEAECSENQVCGTFQEQMLK</sequence>
<reference evidence="8" key="1">
    <citation type="submission" date="2025-08" db="UniProtKB">
        <authorList>
            <consortium name="Ensembl"/>
        </authorList>
    </citation>
    <scope>IDENTIFICATION</scope>
</reference>
<keyword evidence="9" id="KW-1185">Reference proteome</keyword>